<accession>Q6BWH3</accession>
<name>Q6BWH3_DEBHA</name>
<dbReference type="Proteomes" id="UP000000599">
    <property type="component" value="Chromosome B"/>
</dbReference>
<reference evidence="1 2" key="1">
    <citation type="journal article" date="2004" name="Nature">
        <title>Genome evolution in yeasts.</title>
        <authorList>
            <consortium name="Genolevures"/>
            <person name="Dujon B."/>
            <person name="Sherman D."/>
            <person name="Fischer G."/>
            <person name="Durrens P."/>
            <person name="Casaregola S."/>
            <person name="Lafontaine I."/>
            <person name="de Montigny J."/>
            <person name="Marck C."/>
            <person name="Neuveglise C."/>
            <person name="Talla E."/>
            <person name="Goffard N."/>
            <person name="Frangeul L."/>
            <person name="Aigle M."/>
            <person name="Anthouard V."/>
            <person name="Babour A."/>
            <person name="Barbe V."/>
            <person name="Barnay S."/>
            <person name="Blanchin S."/>
            <person name="Beckerich J.M."/>
            <person name="Beyne E."/>
            <person name="Bleykasten C."/>
            <person name="Boisrame A."/>
            <person name="Boyer J."/>
            <person name="Cattolico L."/>
            <person name="Confanioleri F."/>
            <person name="de Daruvar A."/>
            <person name="Despons L."/>
            <person name="Fabre E."/>
            <person name="Fairhead C."/>
            <person name="Ferry-Dumazet H."/>
            <person name="Groppi A."/>
            <person name="Hantraye F."/>
            <person name="Hennequin C."/>
            <person name="Jauniaux N."/>
            <person name="Joyet P."/>
            <person name="Kachouri R."/>
            <person name="Kerrest A."/>
            <person name="Koszul R."/>
            <person name="Lemaire M."/>
            <person name="Lesur I."/>
            <person name="Ma L."/>
            <person name="Muller H."/>
            <person name="Nicaud J.M."/>
            <person name="Nikolski M."/>
            <person name="Oztas S."/>
            <person name="Ozier-Kalogeropoulos O."/>
            <person name="Pellenz S."/>
            <person name="Potier S."/>
            <person name="Richard G.F."/>
            <person name="Straub M.L."/>
            <person name="Suleau A."/>
            <person name="Swennene D."/>
            <person name="Tekaia F."/>
            <person name="Wesolowski-Louvel M."/>
            <person name="Westhof E."/>
            <person name="Wirth B."/>
            <person name="Zeniou-Meyer M."/>
            <person name="Zivanovic I."/>
            <person name="Bolotin-Fukuhara M."/>
            <person name="Thierry A."/>
            <person name="Bouchier C."/>
            <person name="Caudron B."/>
            <person name="Scarpelli C."/>
            <person name="Gaillardin C."/>
            <person name="Weissenbach J."/>
            <person name="Wincker P."/>
            <person name="Souciet J.L."/>
        </authorList>
    </citation>
    <scope>NUCLEOTIDE SEQUENCE [LARGE SCALE GENOMIC DNA]</scope>
    <source>
        <strain evidence="2">ATCC 36239 / CBS 767 / BCRC 21394 / JCM 1990 / NBRC 0083 / IGC 2968</strain>
    </source>
</reference>
<dbReference type="HOGENOM" id="CLU_2073065_0_0_1"/>
<dbReference type="GeneID" id="2913382"/>
<dbReference type="EMBL" id="CR382134">
    <property type="protein sequence ID" value="CAG85450.1"/>
    <property type="molecule type" value="Genomic_DNA"/>
</dbReference>
<keyword evidence="2" id="KW-1185">Reference proteome</keyword>
<dbReference type="KEGG" id="dha:DEHA2B11374g"/>
<protein>
    <submittedName>
        <fullName evidence="1">DEHA2B11374p</fullName>
    </submittedName>
</protein>
<evidence type="ECO:0000313" key="2">
    <source>
        <dbReference type="Proteomes" id="UP000000599"/>
    </source>
</evidence>
<evidence type="ECO:0000313" key="1">
    <source>
        <dbReference type="EMBL" id="CAG85450.1"/>
    </source>
</evidence>
<organism evidence="1 2">
    <name type="scientific">Debaryomyces hansenii (strain ATCC 36239 / CBS 767 / BCRC 21394 / JCM 1990 / NBRC 0083 / IGC 2968)</name>
    <name type="common">Yeast</name>
    <name type="synonym">Torulaspora hansenii</name>
    <dbReference type="NCBI Taxonomy" id="284592"/>
    <lineage>
        <taxon>Eukaryota</taxon>
        <taxon>Fungi</taxon>
        <taxon>Dikarya</taxon>
        <taxon>Ascomycota</taxon>
        <taxon>Saccharomycotina</taxon>
        <taxon>Pichiomycetes</taxon>
        <taxon>Debaryomycetaceae</taxon>
        <taxon>Debaryomyces</taxon>
    </lineage>
</organism>
<dbReference type="RefSeq" id="XP_457446.1">
    <property type="nucleotide sequence ID" value="XM_457446.1"/>
</dbReference>
<dbReference type="VEuPathDB" id="FungiDB:DEHA2B11374g"/>
<sequence>MTILIYIFNINQKILGANDEENNFLKNEIEYVLVNNINDIKFDLSNKTIQNYAEDYGIITKYNRCRIQNINQNFDDHTILENEYLIGLLENINIRHLDIDTMIDDHMLANNHEICAIY</sequence>
<gene>
    <name evidence="1" type="ordered locus">DEHA2B11374g</name>
</gene>
<proteinExistence type="predicted"/>
<dbReference type="AlphaFoldDB" id="Q6BWH3"/>
<dbReference type="InParanoid" id="Q6BWH3"/>